<dbReference type="Proteomes" id="UP001379533">
    <property type="component" value="Chromosome"/>
</dbReference>
<dbReference type="InterPro" id="IPR015421">
    <property type="entry name" value="PyrdxlP-dep_Trfase_major"/>
</dbReference>
<dbReference type="InterPro" id="IPR015422">
    <property type="entry name" value="PyrdxlP-dep_Trfase_small"/>
</dbReference>
<dbReference type="Pfam" id="PF00155">
    <property type="entry name" value="Aminotran_1_2"/>
    <property type="match status" value="1"/>
</dbReference>
<comment type="cofactor">
    <cofactor evidence="1">
        <name>pyridoxal 5'-phosphate</name>
        <dbReference type="ChEBI" id="CHEBI:597326"/>
    </cofactor>
</comment>
<dbReference type="Gene3D" id="3.90.1150.10">
    <property type="entry name" value="Aspartate Aminotransferase, domain 1"/>
    <property type="match status" value="1"/>
</dbReference>
<dbReference type="PANTHER" id="PTHR43488">
    <property type="entry name" value="GLUTAMATE-PYRUVATE AMINOTRANSFERASE ALAA"/>
    <property type="match status" value="1"/>
</dbReference>
<evidence type="ECO:0000256" key="3">
    <source>
        <dbReference type="ARBA" id="ARBA00022576"/>
    </source>
</evidence>
<evidence type="ECO:0000313" key="9">
    <source>
        <dbReference type="Proteomes" id="UP001379533"/>
    </source>
</evidence>
<gene>
    <name evidence="8" type="ORF">LZC95_09870</name>
</gene>
<protein>
    <recommendedName>
        <fullName evidence="6">alanine transaminase</fullName>
        <ecNumber evidence="6">2.6.1.2</ecNumber>
    </recommendedName>
</protein>
<dbReference type="GO" id="GO:0008483">
    <property type="term" value="F:transaminase activity"/>
    <property type="evidence" value="ECO:0007669"/>
    <property type="project" value="UniProtKB-KW"/>
</dbReference>
<reference evidence="8 9" key="1">
    <citation type="submission" date="2021-12" db="EMBL/GenBank/DDBJ databases">
        <title>Discovery of the Pendulisporaceae a myxobacterial family with distinct sporulation behavior and unique specialized metabolism.</title>
        <authorList>
            <person name="Garcia R."/>
            <person name="Popoff A."/>
            <person name="Bader C.D."/>
            <person name="Loehr J."/>
            <person name="Walesch S."/>
            <person name="Walt C."/>
            <person name="Boldt J."/>
            <person name="Bunk B."/>
            <person name="Haeckl F.J.F.P.J."/>
            <person name="Gunesch A.P."/>
            <person name="Birkelbach J."/>
            <person name="Nuebel U."/>
            <person name="Pietschmann T."/>
            <person name="Bach T."/>
            <person name="Mueller R."/>
        </authorList>
    </citation>
    <scope>NUCLEOTIDE SEQUENCE [LARGE SCALE GENOMIC DNA]</scope>
    <source>
        <strain evidence="8 9">MSr12523</strain>
    </source>
</reference>
<organism evidence="8 9">
    <name type="scientific">Pendulispora brunnea</name>
    <dbReference type="NCBI Taxonomy" id="2905690"/>
    <lineage>
        <taxon>Bacteria</taxon>
        <taxon>Pseudomonadati</taxon>
        <taxon>Myxococcota</taxon>
        <taxon>Myxococcia</taxon>
        <taxon>Myxococcales</taxon>
        <taxon>Sorangiineae</taxon>
        <taxon>Pendulisporaceae</taxon>
        <taxon>Pendulispora</taxon>
    </lineage>
</organism>
<comment type="similarity">
    <text evidence="2">Belongs to the class-I pyridoxal-phosphate-dependent aminotransferase family.</text>
</comment>
<dbReference type="InterPro" id="IPR051926">
    <property type="entry name" value="Ala_Aminotransferase"/>
</dbReference>
<keyword evidence="5" id="KW-0663">Pyridoxal phosphate</keyword>
<evidence type="ECO:0000256" key="1">
    <source>
        <dbReference type="ARBA" id="ARBA00001933"/>
    </source>
</evidence>
<name>A0ABZ2KEM0_9BACT</name>
<dbReference type="EC" id="2.6.1.2" evidence="6"/>
<accession>A0ABZ2KEM0</accession>
<dbReference type="EMBL" id="CP089982">
    <property type="protein sequence ID" value="WXA97141.1"/>
    <property type="molecule type" value="Genomic_DNA"/>
</dbReference>
<dbReference type="InterPro" id="IPR004839">
    <property type="entry name" value="Aminotransferase_I/II_large"/>
</dbReference>
<dbReference type="CDD" id="cd00609">
    <property type="entry name" value="AAT_like"/>
    <property type="match status" value="1"/>
</dbReference>
<evidence type="ECO:0000259" key="7">
    <source>
        <dbReference type="Pfam" id="PF00155"/>
    </source>
</evidence>
<feature type="domain" description="Aminotransferase class I/classII large" evidence="7">
    <location>
        <begin position="86"/>
        <end position="368"/>
    </location>
</feature>
<keyword evidence="4" id="KW-0808">Transferase</keyword>
<sequence length="397" mass="42985">MSNLCYDRCALTFSHRSDFDPRPNALTLALERVRAEGRTILDLTVSNPTSAGIPYDDAAILAAFSDPRAMLYEPHAFGLPRAREVVARDVAALAGVDVDPAQVVLTASTSEAYAFLLKVLCDPGDDVLVPQPSYPLFEHLGAFESVKLTPYPLAYDGAWHIDFDGLRRAIGPRTRAVLVVSPNNPTGSFLKRQELTDLAALGLPIVSDEVFATYVLDDDATRARSVLENKDALVFSLGGLSKLAALPQMKAAWTVVSGPLHQEALTRLELIADTFLSVGTPVQHALPALLATRALAHDAILHRTRRNLAALKASLAGAASPATLLRAEGGWYATLRLPRTRSEETWVLELLEHENVYVHPGAFFEFPGEAFIVLSLLTPEPVFAEGIAHIIARVSQA</sequence>
<evidence type="ECO:0000256" key="5">
    <source>
        <dbReference type="ARBA" id="ARBA00022898"/>
    </source>
</evidence>
<evidence type="ECO:0000256" key="2">
    <source>
        <dbReference type="ARBA" id="ARBA00007441"/>
    </source>
</evidence>
<dbReference type="PANTHER" id="PTHR43488:SF2">
    <property type="entry name" value="GLUTAMATE-PYRUVATE AMINOTRANSFERASE ALAA"/>
    <property type="match status" value="1"/>
</dbReference>
<dbReference type="SUPFAM" id="SSF53383">
    <property type="entry name" value="PLP-dependent transferases"/>
    <property type="match status" value="1"/>
</dbReference>
<evidence type="ECO:0000256" key="6">
    <source>
        <dbReference type="ARBA" id="ARBA00026106"/>
    </source>
</evidence>
<dbReference type="RefSeq" id="WP_394847756.1">
    <property type="nucleotide sequence ID" value="NZ_CP089982.1"/>
</dbReference>
<keyword evidence="9" id="KW-1185">Reference proteome</keyword>
<keyword evidence="3 8" id="KW-0032">Aminotransferase</keyword>
<dbReference type="InterPro" id="IPR015424">
    <property type="entry name" value="PyrdxlP-dep_Trfase"/>
</dbReference>
<proteinExistence type="inferred from homology"/>
<evidence type="ECO:0000256" key="4">
    <source>
        <dbReference type="ARBA" id="ARBA00022679"/>
    </source>
</evidence>
<dbReference type="Gene3D" id="3.40.640.10">
    <property type="entry name" value="Type I PLP-dependent aspartate aminotransferase-like (Major domain)"/>
    <property type="match status" value="1"/>
</dbReference>
<evidence type="ECO:0000313" key="8">
    <source>
        <dbReference type="EMBL" id="WXA97141.1"/>
    </source>
</evidence>